<dbReference type="Pfam" id="PF07596">
    <property type="entry name" value="SBP_bac_10"/>
    <property type="match status" value="1"/>
</dbReference>
<gene>
    <name evidence="4" type="ORF">Poly59_50320</name>
</gene>
<sequence length="266" mass="28413">MSQGTPPGQDPLSVNAMPPVSPQASPPSGKNGTSVIVIVLGLAFVMMLMCGGVLLALLLPAVQAARKAARTAVASNQVKQIGLGMHNYHSAYRQLPFTVTENTAGEERLGWRLALSPFVEGQSQWESYNNDVMWNSPVNEQVSIVAPEAFQVVNGTPGDTAIFVIVDPAGMFPPTPNTTIRFRDITDGLSNTLMAIQLPQQGVIWTSNINVTADEAFKAITMLQPSEKAILLMGDGAIRPVGYDFDRATFDALITIAGGEKIDPSF</sequence>
<evidence type="ECO:0000313" key="5">
    <source>
        <dbReference type="Proteomes" id="UP000317977"/>
    </source>
</evidence>
<feature type="region of interest" description="Disordered" evidence="1">
    <location>
        <begin position="1"/>
        <end position="30"/>
    </location>
</feature>
<feature type="domain" description="DUF1559" evidence="3">
    <location>
        <begin position="63"/>
        <end position="143"/>
    </location>
</feature>
<dbReference type="AlphaFoldDB" id="A0A5C6EKR1"/>
<dbReference type="EMBL" id="SJPX01000005">
    <property type="protein sequence ID" value="TWU48186.1"/>
    <property type="molecule type" value="Genomic_DNA"/>
</dbReference>
<dbReference type="PANTHER" id="PTHR30093">
    <property type="entry name" value="GENERAL SECRETION PATHWAY PROTEIN G"/>
    <property type="match status" value="1"/>
</dbReference>
<protein>
    <recommendedName>
        <fullName evidence="3">DUF1559 domain-containing protein</fullName>
    </recommendedName>
</protein>
<dbReference type="InterPro" id="IPR045584">
    <property type="entry name" value="Pilin-like"/>
</dbReference>
<accession>A0A5C6EKR1</accession>
<evidence type="ECO:0000259" key="3">
    <source>
        <dbReference type="Pfam" id="PF07596"/>
    </source>
</evidence>
<keyword evidence="5" id="KW-1185">Reference proteome</keyword>
<name>A0A5C6EKR1_9BACT</name>
<evidence type="ECO:0000256" key="2">
    <source>
        <dbReference type="SAM" id="Phobius"/>
    </source>
</evidence>
<keyword evidence="2" id="KW-0812">Transmembrane</keyword>
<dbReference type="PANTHER" id="PTHR30093:SF2">
    <property type="entry name" value="TYPE II SECRETION SYSTEM PROTEIN H"/>
    <property type="match status" value="1"/>
</dbReference>
<evidence type="ECO:0000313" key="4">
    <source>
        <dbReference type="EMBL" id="TWU48186.1"/>
    </source>
</evidence>
<keyword evidence="2" id="KW-1133">Transmembrane helix</keyword>
<reference evidence="4 5" key="1">
    <citation type="submission" date="2019-02" db="EMBL/GenBank/DDBJ databases">
        <title>Deep-cultivation of Planctomycetes and their phenomic and genomic characterization uncovers novel biology.</title>
        <authorList>
            <person name="Wiegand S."/>
            <person name="Jogler M."/>
            <person name="Boedeker C."/>
            <person name="Pinto D."/>
            <person name="Vollmers J."/>
            <person name="Rivas-Marin E."/>
            <person name="Kohn T."/>
            <person name="Peeters S.H."/>
            <person name="Heuer A."/>
            <person name="Rast P."/>
            <person name="Oberbeckmann S."/>
            <person name="Bunk B."/>
            <person name="Jeske O."/>
            <person name="Meyerdierks A."/>
            <person name="Storesund J.E."/>
            <person name="Kallscheuer N."/>
            <person name="Luecker S."/>
            <person name="Lage O.M."/>
            <person name="Pohl T."/>
            <person name="Merkel B.J."/>
            <person name="Hornburger P."/>
            <person name="Mueller R.-W."/>
            <person name="Bruemmer F."/>
            <person name="Labrenz M."/>
            <person name="Spormann A.M."/>
            <person name="Op Den Camp H."/>
            <person name="Overmann J."/>
            <person name="Amann R."/>
            <person name="Jetten M.S.M."/>
            <person name="Mascher T."/>
            <person name="Medema M.H."/>
            <person name="Devos D.P."/>
            <person name="Kaster A.-K."/>
            <person name="Ovreas L."/>
            <person name="Rohde M."/>
            <person name="Galperin M.Y."/>
            <person name="Jogler C."/>
        </authorList>
    </citation>
    <scope>NUCLEOTIDE SEQUENCE [LARGE SCALE GENOMIC DNA]</scope>
    <source>
        <strain evidence="4 5">Poly59</strain>
    </source>
</reference>
<dbReference type="InterPro" id="IPR011453">
    <property type="entry name" value="DUF1559"/>
</dbReference>
<dbReference type="RefSeq" id="WP_246151893.1">
    <property type="nucleotide sequence ID" value="NZ_SJPX01000005.1"/>
</dbReference>
<feature type="transmembrane region" description="Helical" evidence="2">
    <location>
        <begin position="35"/>
        <end position="59"/>
    </location>
</feature>
<dbReference type="SUPFAM" id="SSF54523">
    <property type="entry name" value="Pili subunits"/>
    <property type="match status" value="1"/>
</dbReference>
<proteinExistence type="predicted"/>
<keyword evidence="2" id="KW-0472">Membrane</keyword>
<evidence type="ECO:0000256" key="1">
    <source>
        <dbReference type="SAM" id="MobiDB-lite"/>
    </source>
</evidence>
<organism evidence="4 5">
    <name type="scientific">Rubripirellula reticaptiva</name>
    <dbReference type="NCBI Taxonomy" id="2528013"/>
    <lineage>
        <taxon>Bacteria</taxon>
        <taxon>Pseudomonadati</taxon>
        <taxon>Planctomycetota</taxon>
        <taxon>Planctomycetia</taxon>
        <taxon>Pirellulales</taxon>
        <taxon>Pirellulaceae</taxon>
        <taxon>Rubripirellula</taxon>
    </lineage>
</organism>
<dbReference type="Proteomes" id="UP000317977">
    <property type="component" value="Unassembled WGS sequence"/>
</dbReference>
<comment type="caution">
    <text evidence="4">The sequence shown here is derived from an EMBL/GenBank/DDBJ whole genome shotgun (WGS) entry which is preliminary data.</text>
</comment>